<organism evidence="4 5">
    <name type="scientific">Glossina pallidipes</name>
    <name type="common">Tsetse fly</name>
    <dbReference type="NCBI Taxonomy" id="7398"/>
    <lineage>
        <taxon>Eukaryota</taxon>
        <taxon>Metazoa</taxon>
        <taxon>Ecdysozoa</taxon>
        <taxon>Arthropoda</taxon>
        <taxon>Hexapoda</taxon>
        <taxon>Insecta</taxon>
        <taxon>Pterygota</taxon>
        <taxon>Neoptera</taxon>
        <taxon>Endopterygota</taxon>
        <taxon>Diptera</taxon>
        <taxon>Brachycera</taxon>
        <taxon>Muscomorpha</taxon>
        <taxon>Hippoboscoidea</taxon>
        <taxon>Glossinidae</taxon>
        <taxon>Glossina</taxon>
    </lineage>
</organism>
<dbReference type="Pfam" id="PF16540">
    <property type="entry name" value="MKLP1_Arf_bdg"/>
    <property type="match status" value="1"/>
</dbReference>
<evidence type="ECO:0000256" key="1">
    <source>
        <dbReference type="SAM" id="Coils"/>
    </source>
</evidence>
<protein>
    <recommendedName>
        <fullName evidence="3">Kinesin-like protein Kif23 Arf6-interacting domain-containing protein</fullName>
    </recommendedName>
</protein>
<proteinExistence type="predicted"/>
<feature type="coiled-coil region" evidence="1">
    <location>
        <begin position="9"/>
        <end position="43"/>
    </location>
</feature>
<dbReference type="InterPro" id="IPR032384">
    <property type="entry name" value="Kif23_Arf-bd"/>
</dbReference>
<evidence type="ECO:0000259" key="3">
    <source>
        <dbReference type="Pfam" id="PF16540"/>
    </source>
</evidence>
<name>A0A1A9ZFH6_GLOPL</name>
<dbReference type="InterPro" id="IPR038105">
    <property type="entry name" value="Kif23_Arf-bd_sf"/>
</dbReference>
<dbReference type="EnsemblMetazoa" id="GPAI012990-RA">
    <property type="protein sequence ID" value="GPAI012990-PA"/>
    <property type="gene ID" value="GPAI012990"/>
</dbReference>
<feature type="region of interest" description="Disordered" evidence="2">
    <location>
        <begin position="186"/>
        <end position="206"/>
    </location>
</feature>
<dbReference type="AlphaFoldDB" id="A0A1A9ZFH6"/>
<keyword evidence="5" id="KW-1185">Reference proteome</keyword>
<feature type="domain" description="Kinesin-like protein Kif23 Arf6-interacting" evidence="3">
    <location>
        <begin position="129"/>
        <end position="190"/>
    </location>
</feature>
<reference evidence="4" key="2">
    <citation type="submission" date="2020-05" db="UniProtKB">
        <authorList>
            <consortium name="EnsemblMetazoa"/>
        </authorList>
    </citation>
    <scope>IDENTIFICATION</scope>
    <source>
        <strain evidence="4">IAEA</strain>
    </source>
</reference>
<keyword evidence="1" id="KW-0175">Coiled coil</keyword>
<evidence type="ECO:0000313" key="5">
    <source>
        <dbReference type="Proteomes" id="UP000092445"/>
    </source>
</evidence>
<dbReference type="Proteomes" id="UP000092445">
    <property type="component" value="Unassembled WGS sequence"/>
</dbReference>
<accession>A0A1A9ZFH6</accession>
<sequence>MSLKSLSSIDVLNNKVKNRERQIDHLTRQLTGQQTLLDKKEQENEHEKKKFDSKLAVEMDKRNRLHELKHAKLQDKIRVKDEKLRLLSNIIQSDELPKRLRRSQSLDDLSEANNSKEQRPVIESVQITPATTEMATTRNDLYFTPRVGREADTDGDVAKKLFRGNIIPTCSGGAQVVFDDVECLKQKSPVPSPNRKRPSAGGNGASSNMNTALAALSTINSINTIELASRCNVGIEGHIVKRTKI</sequence>
<evidence type="ECO:0000313" key="4">
    <source>
        <dbReference type="EnsemblMetazoa" id="GPAI012990-PA"/>
    </source>
</evidence>
<evidence type="ECO:0000256" key="2">
    <source>
        <dbReference type="SAM" id="MobiDB-lite"/>
    </source>
</evidence>
<reference evidence="5" key="1">
    <citation type="submission" date="2014-03" db="EMBL/GenBank/DDBJ databases">
        <authorList>
            <person name="Aksoy S."/>
            <person name="Warren W."/>
            <person name="Wilson R.K."/>
        </authorList>
    </citation>
    <scope>NUCLEOTIDE SEQUENCE [LARGE SCALE GENOMIC DNA]</scope>
    <source>
        <strain evidence="5">IAEA</strain>
    </source>
</reference>
<dbReference type="VEuPathDB" id="VectorBase:GPAI012990"/>
<dbReference type="Gene3D" id="2.60.40.4330">
    <property type="entry name" value="Kinesin-like protein Kif23, Arf6-interacting domain"/>
    <property type="match status" value="1"/>
</dbReference>
<dbReference type="STRING" id="7398.A0A1A9ZFH6"/>